<dbReference type="Gene3D" id="3.30.70.20">
    <property type="match status" value="1"/>
</dbReference>
<evidence type="ECO:0000256" key="6">
    <source>
        <dbReference type="ARBA" id="ARBA00023002"/>
    </source>
</evidence>
<comment type="similarity">
    <text evidence="2">Belongs to the HdrA family.</text>
</comment>
<proteinExistence type="inferred from homology"/>
<dbReference type="InterPro" id="IPR017900">
    <property type="entry name" value="4Fe4S_Fe_S_CS"/>
</dbReference>
<evidence type="ECO:0000256" key="3">
    <source>
        <dbReference type="ARBA" id="ARBA00022485"/>
    </source>
</evidence>
<dbReference type="Pfam" id="PF12838">
    <property type="entry name" value="Fer4_7"/>
    <property type="match status" value="1"/>
</dbReference>
<dbReference type="PANTHER" id="PTHR43498:SF1">
    <property type="entry name" value="COB--COM HETERODISULFIDE REDUCTASE IRON-SULFUR SUBUNIT A"/>
    <property type="match status" value="1"/>
</dbReference>
<keyword evidence="5" id="KW-0274">FAD</keyword>
<dbReference type="GO" id="GO:0051539">
    <property type="term" value="F:4 iron, 4 sulfur cluster binding"/>
    <property type="evidence" value="ECO:0007669"/>
    <property type="project" value="UniProtKB-KW"/>
</dbReference>
<dbReference type="SUPFAM" id="SSF51905">
    <property type="entry name" value="FAD/NAD(P)-binding domain"/>
    <property type="match status" value="1"/>
</dbReference>
<feature type="domain" description="4Fe-4S ferredoxin-type" evidence="9">
    <location>
        <begin position="142"/>
        <end position="178"/>
    </location>
</feature>
<evidence type="ECO:0000256" key="1">
    <source>
        <dbReference type="ARBA" id="ARBA00001974"/>
    </source>
</evidence>
<dbReference type="PRINTS" id="PR00368">
    <property type="entry name" value="FADPNR"/>
</dbReference>
<dbReference type="GO" id="GO:0016491">
    <property type="term" value="F:oxidoreductase activity"/>
    <property type="evidence" value="ECO:0007669"/>
    <property type="project" value="UniProtKB-KW"/>
</dbReference>
<dbReference type="Pfam" id="PF12831">
    <property type="entry name" value="FAD_oxidored"/>
    <property type="match status" value="1"/>
</dbReference>
<keyword evidence="7" id="KW-0408">Iron</keyword>
<reference evidence="10" key="1">
    <citation type="journal article" date="2020" name="mSystems">
        <title>Genome- and Community-Level Interaction Insights into Carbon Utilization and Element Cycling Functions of Hydrothermarchaeota in Hydrothermal Sediment.</title>
        <authorList>
            <person name="Zhou Z."/>
            <person name="Liu Y."/>
            <person name="Xu W."/>
            <person name="Pan J."/>
            <person name="Luo Z.H."/>
            <person name="Li M."/>
        </authorList>
    </citation>
    <scope>NUCLEOTIDE SEQUENCE [LARGE SCALE GENOMIC DNA]</scope>
    <source>
        <strain evidence="10">SpSt-853</strain>
    </source>
</reference>
<gene>
    <name evidence="10" type="ORF">ENW48_01085</name>
</gene>
<dbReference type="GO" id="GO:0046872">
    <property type="term" value="F:metal ion binding"/>
    <property type="evidence" value="ECO:0007669"/>
    <property type="project" value="UniProtKB-KW"/>
</dbReference>
<organism evidence="10">
    <name type="scientific">Desulfobacca acetoxidans</name>
    <dbReference type="NCBI Taxonomy" id="60893"/>
    <lineage>
        <taxon>Bacteria</taxon>
        <taxon>Pseudomonadati</taxon>
        <taxon>Thermodesulfobacteriota</taxon>
        <taxon>Desulfobaccia</taxon>
        <taxon>Desulfobaccales</taxon>
        <taxon>Desulfobaccaceae</taxon>
        <taxon>Desulfobacca</taxon>
    </lineage>
</organism>
<dbReference type="AlphaFoldDB" id="A0A7C5EKQ9"/>
<keyword evidence="5" id="KW-0285">Flavoprotein</keyword>
<keyword evidence="8" id="KW-0411">Iron-sulfur</keyword>
<evidence type="ECO:0000256" key="8">
    <source>
        <dbReference type="ARBA" id="ARBA00023014"/>
    </source>
</evidence>
<keyword evidence="4" id="KW-0479">Metal-binding</keyword>
<dbReference type="InterPro" id="IPR039650">
    <property type="entry name" value="HdrA-like"/>
</dbReference>
<dbReference type="InterPro" id="IPR017896">
    <property type="entry name" value="4Fe4S_Fe-S-bd"/>
</dbReference>
<evidence type="ECO:0000256" key="2">
    <source>
        <dbReference type="ARBA" id="ARBA00006561"/>
    </source>
</evidence>
<dbReference type="Gene3D" id="3.50.50.60">
    <property type="entry name" value="FAD/NAD(P)-binding domain"/>
    <property type="match status" value="2"/>
</dbReference>
<dbReference type="PANTHER" id="PTHR43498">
    <property type="entry name" value="FERREDOXIN:COB-COM HETERODISULFIDE REDUCTASE SUBUNIT A"/>
    <property type="match status" value="1"/>
</dbReference>
<sequence>MGTVAEPQTYEVLVLGGGIAGITAALELARLGREVALVEKTPFFGGQAALLTCKATDVCQKCGACLVEERLRSLFQEPGIALFLQTRLTASAKRDKGFRLLLAQQPLVISPERCVDCGLCYDECPAVSQGAIVTTSVTQNHPRLAVNPEACLYFRDGSCRVCEKICPPTAKAIDLDRPPQTFELDVKAILLTTGYRPADPSCRPHYGYGRYPQILSGLDLEKALRQGRGLPQLQGEGPRKVAFIQCVGSRDLAHSYCSQVCCAYSLRLAHLLKHRQPEVAITMFYMDWQNVGREGDRFLREVRREVRVVRALPGDLRPGRNGTLDLRYLDEDTGRAVTEAFHLVVLAVGINPGADNPELAALLQLDLNPEGFIHTENESRAYQTRQPGVFVAGTAAGPADIASCLVQAAGVARRINQYLKSP</sequence>
<comment type="cofactor">
    <cofactor evidence="1">
        <name>FAD</name>
        <dbReference type="ChEBI" id="CHEBI:57692"/>
    </cofactor>
</comment>
<protein>
    <submittedName>
        <fullName evidence="10">CoB--CoM heterodisulfide reductase iron-sulfur subunit A family protein</fullName>
    </submittedName>
</protein>
<evidence type="ECO:0000313" key="10">
    <source>
        <dbReference type="EMBL" id="HGZ10796.1"/>
    </source>
</evidence>
<comment type="caution">
    <text evidence="10">The sequence shown here is derived from an EMBL/GenBank/DDBJ whole genome shotgun (WGS) entry which is preliminary data.</text>
</comment>
<dbReference type="PROSITE" id="PS00198">
    <property type="entry name" value="4FE4S_FER_1"/>
    <property type="match status" value="1"/>
</dbReference>
<keyword evidence="3" id="KW-0004">4Fe-4S</keyword>
<evidence type="ECO:0000256" key="4">
    <source>
        <dbReference type="ARBA" id="ARBA00022723"/>
    </source>
</evidence>
<feature type="domain" description="4Fe-4S ferredoxin-type" evidence="9">
    <location>
        <begin position="105"/>
        <end position="137"/>
    </location>
</feature>
<name>A0A7C5EKQ9_9BACT</name>
<dbReference type="PROSITE" id="PS51379">
    <property type="entry name" value="4FE4S_FER_2"/>
    <property type="match status" value="2"/>
</dbReference>
<dbReference type="EMBL" id="DTKJ01000012">
    <property type="protein sequence ID" value="HGZ10796.1"/>
    <property type="molecule type" value="Genomic_DNA"/>
</dbReference>
<accession>A0A7C5EKQ9</accession>
<evidence type="ECO:0000256" key="7">
    <source>
        <dbReference type="ARBA" id="ARBA00023004"/>
    </source>
</evidence>
<evidence type="ECO:0000256" key="5">
    <source>
        <dbReference type="ARBA" id="ARBA00022827"/>
    </source>
</evidence>
<evidence type="ECO:0000259" key="9">
    <source>
        <dbReference type="PROSITE" id="PS51379"/>
    </source>
</evidence>
<keyword evidence="6" id="KW-0560">Oxidoreductase</keyword>
<dbReference type="InterPro" id="IPR036188">
    <property type="entry name" value="FAD/NAD-bd_sf"/>
</dbReference>